<evidence type="ECO:0000313" key="2">
    <source>
        <dbReference type="Proteomes" id="UP001165960"/>
    </source>
</evidence>
<organism evidence="1 2">
    <name type="scientific">Entomophthora muscae</name>
    <dbReference type="NCBI Taxonomy" id="34485"/>
    <lineage>
        <taxon>Eukaryota</taxon>
        <taxon>Fungi</taxon>
        <taxon>Fungi incertae sedis</taxon>
        <taxon>Zoopagomycota</taxon>
        <taxon>Entomophthoromycotina</taxon>
        <taxon>Entomophthoromycetes</taxon>
        <taxon>Entomophthorales</taxon>
        <taxon>Entomophthoraceae</taxon>
        <taxon>Entomophthora</taxon>
    </lineage>
</organism>
<accession>A0ACC2TPY1</accession>
<comment type="caution">
    <text evidence="1">The sequence shown here is derived from an EMBL/GenBank/DDBJ whole genome shotgun (WGS) entry which is preliminary data.</text>
</comment>
<evidence type="ECO:0000313" key="1">
    <source>
        <dbReference type="EMBL" id="KAJ9076714.1"/>
    </source>
</evidence>
<gene>
    <name evidence="1" type="ORF">DSO57_1023559</name>
</gene>
<feature type="non-terminal residue" evidence="1">
    <location>
        <position position="1"/>
    </location>
</feature>
<proteinExistence type="predicted"/>
<dbReference type="Proteomes" id="UP001165960">
    <property type="component" value="Unassembled WGS sequence"/>
</dbReference>
<sequence>VSVPPVVQELEDRIHGSFPMSREALAELTHAEGASELAVTAYKDVQLVHLDPVSLNGVYTVIRSAFWGKLQI</sequence>
<keyword evidence="2" id="KW-1185">Reference proteome</keyword>
<name>A0ACC2TPY1_9FUNG</name>
<reference evidence="1" key="1">
    <citation type="submission" date="2022-04" db="EMBL/GenBank/DDBJ databases">
        <title>Genome of the entomopathogenic fungus Entomophthora muscae.</title>
        <authorList>
            <person name="Elya C."/>
            <person name="Lovett B.R."/>
            <person name="Lee E."/>
            <person name="Macias A.M."/>
            <person name="Hajek A.E."/>
            <person name="De Bivort B.L."/>
            <person name="Kasson M.T."/>
            <person name="De Fine Licht H.H."/>
            <person name="Stajich J.E."/>
        </authorList>
    </citation>
    <scope>NUCLEOTIDE SEQUENCE</scope>
    <source>
        <strain evidence="1">Berkeley</strain>
    </source>
</reference>
<dbReference type="EMBL" id="QTSX02002253">
    <property type="protein sequence ID" value="KAJ9076714.1"/>
    <property type="molecule type" value="Genomic_DNA"/>
</dbReference>
<protein>
    <submittedName>
        <fullName evidence="1">Uncharacterized protein</fullName>
    </submittedName>
</protein>